<dbReference type="VEuPathDB" id="AmoebaDB:ACA1_073410"/>
<dbReference type="OMA" id="ICPNSRR"/>
<dbReference type="Pfam" id="PF11470">
    <property type="entry name" value="TUG-UBL1"/>
    <property type="match status" value="1"/>
</dbReference>
<dbReference type="PANTHER" id="PTHR46467:SF1">
    <property type="entry name" value="TETHER CONTAINING UBX DOMAIN FOR GLUT4"/>
    <property type="match status" value="1"/>
</dbReference>
<dbReference type="GO" id="GO:0005737">
    <property type="term" value="C:cytoplasm"/>
    <property type="evidence" value="ECO:0007669"/>
    <property type="project" value="TreeGrafter"/>
</dbReference>
<dbReference type="RefSeq" id="XP_004353225.1">
    <property type="nucleotide sequence ID" value="XM_004353173.1"/>
</dbReference>
<dbReference type="CDD" id="cd17075">
    <property type="entry name" value="UBX1_UBXN9"/>
    <property type="match status" value="1"/>
</dbReference>
<dbReference type="SUPFAM" id="SSF54236">
    <property type="entry name" value="Ubiquitin-like"/>
    <property type="match status" value="2"/>
</dbReference>
<dbReference type="CDD" id="cd16118">
    <property type="entry name" value="UBX2_UBXN9"/>
    <property type="match status" value="1"/>
</dbReference>
<feature type="compositionally biased region" description="Basic and acidic residues" evidence="2">
    <location>
        <begin position="330"/>
        <end position="345"/>
    </location>
</feature>
<organism evidence="4 5">
    <name type="scientific">Acanthamoeba castellanii (strain ATCC 30010 / Neff)</name>
    <dbReference type="NCBI Taxonomy" id="1257118"/>
    <lineage>
        <taxon>Eukaryota</taxon>
        <taxon>Amoebozoa</taxon>
        <taxon>Discosea</taxon>
        <taxon>Longamoebia</taxon>
        <taxon>Centramoebida</taxon>
        <taxon>Acanthamoebidae</taxon>
        <taxon>Acanthamoeba</taxon>
    </lineage>
</organism>
<reference evidence="4 5" key="1">
    <citation type="journal article" date="2013" name="Genome Biol.">
        <title>Genome of Acanthamoeba castellanii highlights extensive lateral gene transfer and early evolution of tyrosine kinase signaling.</title>
        <authorList>
            <person name="Clarke M."/>
            <person name="Lohan A.J."/>
            <person name="Liu B."/>
            <person name="Lagkouvardos I."/>
            <person name="Roy S."/>
            <person name="Zafar N."/>
            <person name="Bertelli C."/>
            <person name="Schilde C."/>
            <person name="Kianianmomeni A."/>
            <person name="Burglin T.R."/>
            <person name="Frech C."/>
            <person name="Turcotte B."/>
            <person name="Kopec K.O."/>
            <person name="Synnott J.M."/>
            <person name="Choo C."/>
            <person name="Paponov I."/>
            <person name="Finkler A."/>
            <person name="Soon Heng Tan C."/>
            <person name="Hutchins A.P."/>
            <person name="Weinmeier T."/>
            <person name="Rattei T."/>
            <person name="Chu J.S."/>
            <person name="Gimenez G."/>
            <person name="Irimia M."/>
            <person name="Rigden D.J."/>
            <person name="Fitzpatrick D.A."/>
            <person name="Lorenzo-Morales J."/>
            <person name="Bateman A."/>
            <person name="Chiu C.H."/>
            <person name="Tang P."/>
            <person name="Hegemann P."/>
            <person name="Fromm H."/>
            <person name="Raoult D."/>
            <person name="Greub G."/>
            <person name="Miranda-Saavedra D."/>
            <person name="Chen N."/>
            <person name="Nash P."/>
            <person name="Ginger M.L."/>
            <person name="Horn M."/>
            <person name="Schaap P."/>
            <person name="Caler L."/>
            <person name="Loftus B."/>
        </authorList>
    </citation>
    <scope>NUCLEOTIDE SEQUENCE [LARGE SCALE GENOMIC DNA]</scope>
    <source>
        <strain evidence="4 5">Neff</strain>
    </source>
</reference>
<evidence type="ECO:0000256" key="2">
    <source>
        <dbReference type="SAM" id="MobiDB-lite"/>
    </source>
</evidence>
<dbReference type="OrthoDB" id="440781at2759"/>
<dbReference type="Gene3D" id="3.10.20.90">
    <property type="entry name" value="Phosphatidylinositol 3-kinase Catalytic Subunit, Chain A, domain 1"/>
    <property type="match status" value="2"/>
</dbReference>
<evidence type="ECO:0000313" key="4">
    <source>
        <dbReference type="EMBL" id="ELR23697.1"/>
    </source>
</evidence>
<dbReference type="PANTHER" id="PTHR46467">
    <property type="entry name" value="TETHER CONTAINING UBX DOMAIN FOR GLUT4"/>
    <property type="match status" value="1"/>
</dbReference>
<dbReference type="STRING" id="1257118.L8HEN7"/>
<feature type="compositionally biased region" description="Low complexity" evidence="2">
    <location>
        <begin position="548"/>
        <end position="557"/>
    </location>
</feature>
<dbReference type="InterPro" id="IPR029071">
    <property type="entry name" value="Ubiquitin-like_domsf"/>
</dbReference>
<gene>
    <name evidence="4" type="ORF">ACA1_073410</name>
</gene>
<dbReference type="EMBL" id="KB007857">
    <property type="protein sequence ID" value="ELR23697.1"/>
    <property type="molecule type" value="Genomic_DNA"/>
</dbReference>
<dbReference type="GO" id="GO:0005634">
    <property type="term" value="C:nucleus"/>
    <property type="evidence" value="ECO:0007669"/>
    <property type="project" value="TreeGrafter"/>
</dbReference>
<proteinExistence type="predicted"/>
<feature type="domain" description="UBX" evidence="3">
    <location>
        <begin position="434"/>
        <end position="509"/>
    </location>
</feature>
<feature type="compositionally biased region" description="Low complexity" evidence="2">
    <location>
        <begin position="318"/>
        <end position="327"/>
    </location>
</feature>
<dbReference type="AlphaFoldDB" id="L8HEN7"/>
<dbReference type="KEGG" id="acan:ACA1_073410"/>
<dbReference type="Pfam" id="PF00789">
    <property type="entry name" value="UBX"/>
    <property type="match status" value="1"/>
</dbReference>
<accession>L8HEN7</accession>
<evidence type="ECO:0000256" key="1">
    <source>
        <dbReference type="SAM" id="Coils"/>
    </source>
</evidence>
<evidence type="ECO:0000259" key="3">
    <source>
        <dbReference type="PROSITE" id="PS50033"/>
    </source>
</evidence>
<dbReference type="Proteomes" id="UP000011083">
    <property type="component" value="Unassembled WGS sequence"/>
</dbReference>
<dbReference type="CDD" id="cd16105">
    <property type="entry name" value="Ubl_ASPSCR1_like"/>
    <property type="match status" value="1"/>
</dbReference>
<sequence>MSLTINYEGRREVVKPTPTQSLSVILQRACEKFKIPLSNHALYDAKGKELDLSLSYRLSGLASGAKLEIKRRAASTARASVLVGLQLPEGGRVQASFPATTRLWDVLLHFEQQAGEGTARLNLTRRMAEATSTGDKKRKADVEPAEGHYLLPALTYMQREVATVADLYRNTLQDLGLDGNGLLRLNFRPTETTLEGVQAELEALQASEAQRLEQHKKAEERKAQLKAAEMERVKRLTEESEKMLDAEREELLRRGKEEAEAEEEARRKQEIERLVVLKEKEMEETFREMERAAFEQTQVEHMRAAMRAHFGQAGGSGTSTATSTSTSRSPEPEEKPRGDGDRMEVEAQQPPKPKPAKKEPVKLEIPDRELRVLPPTDRPFNPKEFEVPESFYEATTDDYRVALQAIKANRMRIEEETQMRTKEMKEKDRLRRIPKYRKTLIKVRFPNRVEVQATFHPLEKAQAVFDLIKSSLAHPDRPFYLFTTPPKERVDLKRTLLSLVMVPAAIVYFSWEDNSGPAVEYLKEELVRDIADQMPAPVSFPQSQPTPSSAGALAALGHADEPPARQPPRGGGARDYSNVVPKWFAAGRK</sequence>
<protein>
    <recommendedName>
        <fullName evidence="3">UBX domain-containing protein</fullName>
    </recommendedName>
</protein>
<name>L8HEN7_ACACF</name>
<keyword evidence="1" id="KW-0175">Coiled coil</keyword>
<keyword evidence="5" id="KW-1185">Reference proteome</keyword>
<dbReference type="GeneID" id="14924680"/>
<dbReference type="GO" id="GO:0006886">
    <property type="term" value="P:intracellular protein transport"/>
    <property type="evidence" value="ECO:0007669"/>
    <property type="project" value="TreeGrafter"/>
</dbReference>
<feature type="region of interest" description="Disordered" evidence="2">
    <location>
        <begin position="310"/>
        <end position="360"/>
    </location>
</feature>
<feature type="region of interest" description="Disordered" evidence="2">
    <location>
        <begin position="536"/>
        <end position="577"/>
    </location>
</feature>
<dbReference type="InterPro" id="IPR059238">
    <property type="entry name" value="UBX1_UBXN9"/>
</dbReference>
<dbReference type="GO" id="GO:0012506">
    <property type="term" value="C:vesicle membrane"/>
    <property type="evidence" value="ECO:0007669"/>
    <property type="project" value="TreeGrafter"/>
</dbReference>
<evidence type="ECO:0000313" key="5">
    <source>
        <dbReference type="Proteomes" id="UP000011083"/>
    </source>
</evidence>
<dbReference type="InterPro" id="IPR001012">
    <property type="entry name" value="UBX_dom"/>
</dbReference>
<dbReference type="PROSITE" id="PS50033">
    <property type="entry name" value="UBX"/>
    <property type="match status" value="1"/>
</dbReference>
<feature type="coiled-coil region" evidence="1">
    <location>
        <begin position="201"/>
        <end position="288"/>
    </location>
</feature>
<dbReference type="InterPro" id="IPR021569">
    <property type="entry name" value="TUG-UBL1"/>
</dbReference>